<proteinExistence type="predicted"/>
<keyword evidence="2" id="KW-0949">S-adenosyl-L-methionine</keyword>
<evidence type="ECO:0000259" key="6">
    <source>
        <dbReference type="PROSITE" id="PS51918"/>
    </source>
</evidence>
<dbReference type="Proteomes" id="UP000183994">
    <property type="component" value="Unassembled WGS sequence"/>
</dbReference>
<dbReference type="PROSITE" id="PS51918">
    <property type="entry name" value="RADICAL_SAM"/>
    <property type="match status" value="1"/>
</dbReference>
<dbReference type="Gene3D" id="3.20.20.70">
    <property type="entry name" value="Aldolase class I"/>
    <property type="match status" value="1"/>
</dbReference>
<feature type="domain" description="Radical SAM core" evidence="6">
    <location>
        <begin position="1"/>
        <end position="177"/>
    </location>
</feature>
<dbReference type="InterPro" id="IPR007197">
    <property type="entry name" value="rSAM"/>
</dbReference>
<accession>A0A1M6BSZ5</accession>
<name>A0A1M6BSZ5_9BACT</name>
<dbReference type="InterPro" id="IPR006638">
    <property type="entry name" value="Elp3/MiaA/NifB-like_rSAM"/>
</dbReference>
<dbReference type="GO" id="GO:0005829">
    <property type="term" value="C:cytosol"/>
    <property type="evidence" value="ECO:0007669"/>
    <property type="project" value="TreeGrafter"/>
</dbReference>
<dbReference type="SUPFAM" id="SSF102114">
    <property type="entry name" value="Radical SAM enzymes"/>
    <property type="match status" value="1"/>
</dbReference>
<evidence type="ECO:0000256" key="4">
    <source>
        <dbReference type="ARBA" id="ARBA00023004"/>
    </source>
</evidence>
<dbReference type="InterPro" id="IPR013785">
    <property type="entry name" value="Aldolase_TIM"/>
</dbReference>
<dbReference type="GO" id="GO:0051536">
    <property type="term" value="F:iron-sulfur cluster binding"/>
    <property type="evidence" value="ECO:0007669"/>
    <property type="project" value="UniProtKB-KW"/>
</dbReference>
<evidence type="ECO:0000256" key="3">
    <source>
        <dbReference type="ARBA" id="ARBA00022723"/>
    </source>
</evidence>
<dbReference type="SMART" id="SM00729">
    <property type="entry name" value="Elp3"/>
    <property type="match status" value="1"/>
</dbReference>
<dbReference type="PANTHER" id="PTHR43409:SF7">
    <property type="entry name" value="BLL1977 PROTEIN"/>
    <property type="match status" value="1"/>
</dbReference>
<evidence type="ECO:0000313" key="7">
    <source>
        <dbReference type="EMBL" id="SHI51598.1"/>
    </source>
</evidence>
<dbReference type="EMBL" id="FQZU01000001">
    <property type="protein sequence ID" value="SHI51598.1"/>
    <property type="molecule type" value="Genomic_DNA"/>
</dbReference>
<gene>
    <name evidence="7" type="ORF">SAMN02745216_00058</name>
</gene>
<dbReference type="STRING" id="1121393.SAMN02745216_00058"/>
<dbReference type="CDD" id="cd01335">
    <property type="entry name" value="Radical_SAM"/>
    <property type="match status" value="1"/>
</dbReference>
<evidence type="ECO:0000256" key="1">
    <source>
        <dbReference type="ARBA" id="ARBA00001966"/>
    </source>
</evidence>
<dbReference type="InterPro" id="IPR051198">
    <property type="entry name" value="BchE-like"/>
</dbReference>
<dbReference type="GO" id="GO:0003824">
    <property type="term" value="F:catalytic activity"/>
    <property type="evidence" value="ECO:0007669"/>
    <property type="project" value="InterPro"/>
</dbReference>
<reference evidence="8" key="1">
    <citation type="submission" date="2016-11" db="EMBL/GenBank/DDBJ databases">
        <authorList>
            <person name="Varghese N."/>
            <person name="Submissions S."/>
        </authorList>
    </citation>
    <scope>NUCLEOTIDE SEQUENCE [LARGE SCALE GENOMIC DNA]</scope>
    <source>
        <strain evidence="8">DSM 16219</strain>
    </source>
</reference>
<keyword evidence="8" id="KW-1185">Reference proteome</keyword>
<dbReference type="AlphaFoldDB" id="A0A1M6BSZ5"/>
<dbReference type="PANTHER" id="PTHR43409">
    <property type="entry name" value="ANAEROBIC MAGNESIUM-PROTOPORPHYRIN IX MONOMETHYL ESTER CYCLASE-RELATED"/>
    <property type="match status" value="1"/>
</dbReference>
<organism evidence="7 8">
    <name type="scientific">Desulfatibacillum alkenivorans DSM 16219</name>
    <dbReference type="NCBI Taxonomy" id="1121393"/>
    <lineage>
        <taxon>Bacteria</taxon>
        <taxon>Pseudomonadati</taxon>
        <taxon>Thermodesulfobacteriota</taxon>
        <taxon>Desulfobacteria</taxon>
        <taxon>Desulfobacterales</taxon>
        <taxon>Desulfatibacillaceae</taxon>
        <taxon>Desulfatibacillum</taxon>
    </lineage>
</organism>
<dbReference type="Pfam" id="PF04055">
    <property type="entry name" value="Radical_SAM"/>
    <property type="match status" value="1"/>
</dbReference>
<comment type="cofactor">
    <cofactor evidence="1">
        <name>[4Fe-4S] cluster</name>
        <dbReference type="ChEBI" id="CHEBI:49883"/>
    </cofactor>
</comment>
<keyword evidence="5" id="KW-0411">Iron-sulfur</keyword>
<sequence>MGYLVDRFGVTMTGLADCMFPLNKKMGLDFCQALIDKRFQEKACWITEMRVDMAEPELLKAMKDSGIIQIAYGVESGNEQTLKNIGKKFHLEDARRAIALTKKAGIPTCAFFMLGFPGETAASCRDTIRFAKELDPDFAKFNIAVPYPGTPFFDSWWDGKTEDLEYHKFSAWFFPKKGDSLLHVPENMTQKELLKLQHLAMAVFWIRPSKIVHHLKNGSLSPKVMWKGFKAMMLSMFDSFFRS</sequence>
<keyword evidence="3" id="KW-0479">Metal-binding</keyword>
<evidence type="ECO:0000256" key="5">
    <source>
        <dbReference type="ARBA" id="ARBA00023014"/>
    </source>
</evidence>
<keyword evidence="4" id="KW-0408">Iron</keyword>
<protein>
    <submittedName>
        <fullName evidence="7">Radical SAM superfamily protein</fullName>
    </submittedName>
</protein>
<evidence type="ECO:0000313" key="8">
    <source>
        <dbReference type="Proteomes" id="UP000183994"/>
    </source>
</evidence>
<evidence type="ECO:0000256" key="2">
    <source>
        <dbReference type="ARBA" id="ARBA00022691"/>
    </source>
</evidence>
<dbReference type="GO" id="GO:0046872">
    <property type="term" value="F:metal ion binding"/>
    <property type="evidence" value="ECO:0007669"/>
    <property type="project" value="UniProtKB-KW"/>
</dbReference>
<dbReference type="InterPro" id="IPR058240">
    <property type="entry name" value="rSAM_sf"/>
</dbReference>